<dbReference type="InterPro" id="IPR050490">
    <property type="entry name" value="Bact_solute-bd_prot1"/>
</dbReference>
<dbReference type="AlphaFoldDB" id="A0A941ASV9"/>
<evidence type="ECO:0000256" key="1">
    <source>
        <dbReference type="ARBA" id="ARBA00008520"/>
    </source>
</evidence>
<dbReference type="PROSITE" id="PS51257">
    <property type="entry name" value="PROKAR_LIPOPROTEIN"/>
    <property type="match status" value="1"/>
</dbReference>
<gene>
    <name evidence="6" type="ORF">J7W16_03065</name>
</gene>
<keyword evidence="7" id="KW-1185">Reference proteome</keyword>
<evidence type="ECO:0000256" key="4">
    <source>
        <dbReference type="SAM" id="MobiDB-lite"/>
    </source>
</evidence>
<dbReference type="GO" id="GO:0055085">
    <property type="term" value="P:transmembrane transport"/>
    <property type="evidence" value="ECO:0007669"/>
    <property type="project" value="InterPro"/>
</dbReference>
<dbReference type="RefSeq" id="WP_210595712.1">
    <property type="nucleotide sequence ID" value="NZ_JAGKSQ010000001.1"/>
</dbReference>
<evidence type="ECO:0000256" key="2">
    <source>
        <dbReference type="ARBA" id="ARBA00022448"/>
    </source>
</evidence>
<protein>
    <submittedName>
        <fullName evidence="6">ABC transporter substrate-binding protein</fullName>
    </submittedName>
</protein>
<dbReference type="SUPFAM" id="SSF53850">
    <property type="entry name" value="Periplasmic binding protein-like II"/>
    <property type="match status" value="1"/>
</dbReference>
<organism evidence="6 7">
    <name type="scientific">Halalkalibacter suaedae</name>
    <dbReference type="NCBI Taxonomy" id="2822140"/>
    <lineage>
        <taxon>Bacteria</taxon>
        <taxon>Bacillati</taxon>
        <taxon>Bacillota</taxon>
        <taxon>Bacilli</taxon>
        <taxon>Bacillales</taxon>
        <taxon>Bacillaceae</taxon>
        <taxon>Halalkalibacter</taxon>
    </lineage>
</organism>
<reference evidence="6" key="1">
    <citation type="submission" date="2021-03" db="EMBL/GenBank/DDBJ databases">
        <title>Bacillus suaedae sp. nov., isolated from Suaeda aralocaspica.</title>
        <authorList>
            <person name="Lei R.F.R."/>
        </authorList>
    </citation>
    <scope>NUCLEOTIDE SEQUENCE</scope>
    <source>
        <strain evidence="6">YZJH907-2</strain>
    </source>
</reference>
<dbReference type="PANTHER" id="PTHR43649:SF30">
    <property type="entry name" value="ABC TRANSPORTER SUBSTRATE-BINDING PROTEIN"/>
    <property type="match status" value="1"/>
</dbReference>
<evidence type="ECO:0000313" key="7">
    <source>
        <dbReference type="Proteomes" id="UP000678228"/>
    </source>
</evidence>
<evidence type="ECO:0000313" key="6">
    <source>
        <dbReference type="EMBL" id="MBP3950099.1"/>
    </source>
</evidence>
<comment type="caution">
    <text evidence="6">The sequence shown here is derived from an EMBL/GenBank/DDBJ whole genome shotgun (WGS) entry which is preliminary data.</text>
</comment>
<dbReference type="Pfam" id="PF13416">
    <property type="entry name" value="SBP_bac_8"/>
    <property type="match status" value="1"/>
</dbReference>
<keyword evidence="2" id="KW-0813">Transport</keyword>
<feature type="chain" id="PRO_5037788347" evidence="5">
    <location>
        <begin position="20"/>
        <end position="443"/>
    </location>
</feature>
<dbReference type="PANTHER" id="PTHR43649">
    <property type="entry name" value="ARABINOSE-BINDING PROTEIN-RELATED"/>
    <property type="match status" value="1"/>
</dbReference>
<dbReference type="CDD" id="cd14748">
    <property type="entry name" value="PBP2_UgpB"/>
    <property type="match status" value="1"/>
</dbReference>
<evidence type="ECO:0000256" key="5">
    <source>
        <dbReference type="SAM" id="SignalP"/>
    </source>
</evidence>
<dbReference type="EMBL" id="JAGKSQ010000001">
    <property type="protein sequence ID" value="MBP3950099.1"/>
    <property type="molecule type" value="Genomic_DNA"/>
</dbReference>
<sequence>MKKGLFLFFMCMMAVLVLAACGGSDSTSGESEETGKVTDDSTNANEVVESDEVVEIEFLHMHTGDVVEKLVEKYHQSQDNVRVKATFTEGSYEGIVEEVQMRATTGDFPDVITNGHVYTRFAIDTLPVVPLQSFMDEESYDTSDFFPKMLTLGQSDDGEQYGMPFAVSTPVVFYNADHFAEVGLDPENPPKTWDELREAAAKLTVNDRFGIYFDYQITGNWLYQAMVETAGGKMMKDDLSGVAFDTDAGRKALQYWVDLVNEDKSMPNIDRTQAAQSFMSGNTSMYVTTTASLTSFRTQSDFDVRTAVFPTVDGQERVVPAGGNNLFMMSEDPKKQAAAWDFIKFAASAEGTTHIAQEIGYMVTRQSPLDDASLMGDFLEEVPAAKVTYDQVDQMVPWYNFPGSAGSRVYQIVQDNIQAALLKQKTVDEAITDAAEKANELLK</sequence>
<proteinExistence type="inferred from homology"/>
<keyword evidence="3 5" id="KW-0732">Signal</keyword>
<feature type="signal peptide" evidence="5">
    <location>
        <begin position="1"/>
        <end position="19"/>
    </location>
</feature>
<dbReference type="Proteomes" id="UP000678228">
    <property type="component" value="Unassembled WGS sequence"/>
</dbReference>
<dbReference type="InterPro" id="IPR006061">
    <property type="entry name" value="SBP_1_CS"/>
</dbReference>
<evidence type="ECO:0000256" key="3">
    <source>
        <dbReference type="ARBA" id="ARBA00022729"/>
    </source>
</evidence>
<name>A0A941ASV9_9BACI</name>
<dbReference type="Gene3D" id="3.40.190.10">
    <property type="entry name" value="Periplasmic binding protein-like II"/>
    <property type="match status" value="2"/>
</dbReference>
<dbReference type="PROSITE" id="PS01037">
    <property type="entry name" value="SBP_BACTERIAL_1"/>
    <property type="match status" value="1"/>
</dbReference>
<feature type="region of interest" description="Disordered" evidence="4">
    <location>
        <begin position="27"/>
        <end position="46"/>
    </location>
</feature>
<accession>A0A941ASV9</accession>
<dbReference type="InterPro" id="IPR006059">
    <property type="entry name" value="SBP"/>
</dbReference>
<comment type="similarity">
    <text evidence="1">Belongs to the bacterial solute-binding protein 1 family.</text>
</comment>